<dbReference type="InterPro" id="IPR039420">
    <property type="entry name" value="WalR-like"/>
</dbReference>
<dbReference type="SUPFAM" id="SSF52172">
    <property type="entry name" value="CheY-like"/>
    <property type="match status" value="1"/>
</dbReference>
<dbReference type="SMART" id="SM00862">
    <property type="entry name" value="Trans_reg_C"/>
    <property type="match status" value="1"/>
</dbReference>
<dbReference type="Gene3D" id="3.40.50.2300">
    <property type="match status" value="1"/>
</dbReference>
<evidence type="ECO:0000256" key="1">
    <source>
        <dbReference type="ARBA" id="ARBA00022553"/>
    </source>
</evidence>
<evidence type="ECO:0000313" key="10">
    <source>
        <dbReference type="EMBL" id="KOS69350.1"/>
    </source>
</evidence>
<keyword evidence="1 6" id="KW-0597">Phosphoprotein</keyword>
<sequence>MKIMIVEDEKTIRDMIGETIEKWGLELVKVDDFDQVLQIFLQENPHLVLMDINLPSFDGFYWCQKIREFSKVPILFISSRNTPMDMVMAMNMGGDDFINKPFHLDVLMAKINALLRRTYAYTEDLELTVIEHDGVVLNLKNYEVTYENQKVVLSKNETIILHLLMKNRGSVVSRSKIMRSLWADERFVDENTLTVNIARIRKKIAELGKEQFITTKKGSGYMIE</sequence>
<dbReference type="Pfam" id="PF00486">
    <property type="entry name" value="Trans_reg_C"/>
    <property type="match status" value="1"/>
</dbReference>
<feature type="modified residue" description="4-aspartylphosphate" evidence="6">
    <location>
        <position position="51"/>
    </location>
</feature>
<accession>A0ABR5K341</accession>
<dbReference type="Pfam" id="PF00072">
    <property type="entry name" value="Response_reg"/>
    <property type="match status" value="1"/>
</dbReference>
<organism evidence="10 11">
    <name type="scientific">Lysinibacillus contaminans</name>
    <dbReference type="NCBI Taxonomy" id="1293441"/>
    <lineage>
        <taxon>Bacteria</taxon>
        <taxon>Bacillati</taxon>
        <taxon>Bacillota</taxon>
        <taxon>Bacilli</taxon>
        <taxon>Bacillales</taxon>
        <taxon>Bacillaceae</taxon>
        <taxon>Lysinibacillus</taxon>
    </lineage>
</organism>
<dbReference type="Proteomes" id="UP000050668">
    <property type="component" value="Unassembled WGS sequence"/>
</dbReference>
<evidence type="ECO:0000256" key="3">
    <source>
        <dbReference type="ARBA" id="ARBA00023015"/>
    </source>
</evidence>
<evidence type="ECO:0000256" key="4">
    <source>
        <dbReference type="ARBA" id="ARBA00023125"/>
    </source>
</evidence>
<dbReference type="InterPro" id="IPR001867">
    <property type="entry name" value="OmpR/PhoB-type_DNA-bd"/>
</dbReference>
<dbReference type="Gene3D" id="1.10.10.10">
    <property type="entry name" value="Winged helix-like DNA-binding domain superfamily/Winged helix DNA-binding domain"/>
    <property type="match status" value="1"/>
</dbReference>
<feature type="domain" description="Response regulatory" evidence="8">
    <location>
        <begin position="2"/>
        <end position="115"/>
    </location>
</feature>
<dbReference type="InterPro" id="IPR011006">
    <property type="entry name" value="CheY-like_superfamily"/>
</dbReference>
<dbReference type="PANTHER" id="PTHR48111">
    <property type="entry name" value="REGULATOR OF RPOS"/>
    <property type="match status" value="1"/>
</dbReference>
<proteinExistence type="predicted"/>
<keyword evidence="11" id="KW-1185">Reference proteome</keyword>
<dbReference type="PROSITE" id="PS50110">
    <property type="entry name" value="RESPONSE_REGULATORY"/>
    <property type="match status" value="1"/>
</dbReference>
<keyword evidence="4 7" id="KW-0238">DNA-binding</keyword>
<comment type="caution">
    <text evidence="10">The sequence shown here is derived from an EMBL/GenBank/DDBJ whole genome shotgun (WGS) entry which is preliminary data.</text>
</comment>
<dbReference type="EMBL" id="LGRV01000003">
    <property type="protein sequence ID" value="KOS69350.1"/>
    <property type="molecule type" value="Genomic_DNA"/>
</dbReference>
<dbReference type="PROSITE" id="PS51755">
    <property type="entry name" value="OMPR_PHOB"/>
    <property type="match status" value="1"/>
</dbReference>
<dbReference type="PANTHER" id="PTHR48111:SF43">
    <property type="entry name" value="STAGE 0 SPORULATION PROTEIN A HOMOLOG"/>
    <property type="match status" value="1"/>
</dbReference>
<dbReference type="InterPro" id="IPR036388">
    <property type="entry name" value="WH-like_DNA-bd_sf"/>
</dbReference>
<keyword evidence="3" id="KW-0805">Transcription regulation</keyword>
<evidence type="ECO:0000259" key="8">
    <source>
        <dbReference type="PROSITE" id="PS50110"/>
    </source>
</evidence>
<dbReference type="SMART" id="SM00448">
    <property type="entry name" value="REC"/>
    <property type="match status" value="1"/>
</dbReference>
<dbReference type="CDD" id="cd00383">
    <property type="entry name" value="trans_reg_C"/>
    <property type="match status" value="1"/>
</dbReference>
<gene>
    <name evidence="10" type="ORF">AEA09_12800</name>
</gene>
<evidence type="ECO:0000256" key="5">
    <source>
        <dbReference type="ARBA" id="ARBA00023163"/>
    </source>
</evidence>
<evidence type="ECO:0000256" key="6">
    <source>
        <dbReference type="PROSITE-ProRule" id="PRU00169"/>
    </source>
</evidence>
<dbReference type="CDD" id="cd18159">
    <property type="entry name" value="REC_OmpR_NsrR-like"/>
    <property type="match status" value="1"/>
</dbReference>
<feature type="domain" description="OmpR/PhoB-type" evidence="9">
    <location>
        <begin position="127"/>
        <end position="224"/>
    </location>
</feature>
<protein>
    <submittedName>
        <fullName evidence="10">Transcriptional regulator</fullName>
    </submittedName>
</protein>
<evidence type="ECO:0000313" key="11">
    <source>
        <dbReference type="Proteomes" id="UP000050668"/>
    </source>
</evidence>
<evidence type="ECO:0000256" key="2">
    <source>
        <dbReference type="ARBA" id="ARBA00023012"/>
    </source>
</evidence>
<evidence type="ECO:0000259" key="9">
    <source>
        <dbReference type="PROSITE" id="PS51755"/>
    </source>
</evidence>
<evidence type="ECO:0000256" key="7">
    <source>
        <dbReference type="PROSITE-ProRule" id="PRU01091"/>
    </source>
</evidence>
<keyword evidence="2" id="KW-0902">Two-component regulatory system</keyword>
<name>A0ABR5K341_9BACI</name>
<feature type="DNA-binding region" description="OmpR/PhoB-type" evidence="7">
    <location>
        <begin position="127"/>
        <end position="224"/>
    </location>
</feature>
<dbReference type="RefSeq" id="WP_053584217.1">
    <property type="nucleotide sequence ID" value="NZ_LGRV01000003.1"/>
</dbReference>
<reference evidence="11" key="1">
    <citation type="submission" date="2015-07" db="EMBL/GenBank/DDBJ databases">
        <title>Fjat-14205 dsm 2895.</title>
        <authorList>
            <person name="Liu B."/>
            <person name="Wang J."/>
            <person name="Zhu Y."/>
            <person name="Liu G."/>
            <person name="Chen Q."/>
            <person name="Chen Z."/>
            <person name="Lan J."/>
            <person name="Che J."/>
            <person name="Ge C."/>
            <person name="Shi H."/>
            <person name="Pan Z."/>
            <person name="Liu X."/>
        </authorList>
    </citation>
    <scope>NUCLEOTIDE SEQUENCE [LARGE SCALE GENOMIC DNA]</scope>
    <source>
        <strain evidence="11">DSM 25560</strain>
    </source>
</reference>
<keyword evidence="5" id="KW-0804">Transcription</keyword>
<dbReference type="InterPro" id="IPR001789">
    <property type="entry name" value="Sig_transdc_resp-reg_receiver"/>
</dbReference>